<evidence type="ECO:0000256" key="1">
    <source>
        <dbReference type="SAM" id="MobiDB-lite"/>
    </source>
</evidence>
<dbReference type="GeneID" id="6081213"/>
<accession>B0DNU2</accession>
<dbReference type="Proteomes" id="UP000001194">
    <property type="component" value="Unassembled WGS sequence"/>
</dbReference>
<dbReference type="InParanoid" id="B0DNU2"/>
<organism evidence="3">
    <name type="scientific">Laccaria bicolor (strain S238N-H82 / ATCC MYA-4686)</name>
    <name type="common">Bicoloured deceiver</name>
    <name type="synonym">Laccaria laccata var. bicolor</name>
    <dbReference type="NCBI Taxonomy" id="486041"/>
    <lineage>
        <taxon>Eukaryota</taxon>
        <taxon>Fungi</taxon>
        <taxon>Dikarya</taxon>
        <taxon>Basidiomycota</taxon>
        <taxon>Agaricomycotina</taxon>
        <taxon>Agaricomycetes</taxon>
        <taxon>Agaricomycetidae</taxon>
        <taxon>Agaricales</taxon>
        <taxon>Agaricineae</taxon>
        <taxon>Hydnangiaceae</taxon>
        <taxon>Laccaria</taxon>
    </lineage>
</organism>
<evidence type="ECO:0000313" key="3">
    <source>
        <dbReference type="Proteomes" id="UP000001194"/>
    </source>
</evidence>
<dbReference type="KEGG" id="lbc:LACBIDRAFT_331217"/>
<proteinExistence type="predicted"/>
<feature type="region of interest" description="Disordered" evidence="1">
    <location>
        <begin position="260"/>
        <end position="281"/>
    </location>
</feature>
<dbReference type="EMBL" id="DS547122">
    <property type="protein sequence ID" value="EDR03712.1"/>
    <property type="molecule type" value="Genomic_DNA"/>
</dbReference>
<feature type="compositionally biased region" description="Polar residues" evidence="1">
    <location>
        <begin position="271"/>
        <end position="281"/>
    </location>
</feature>
<gene>
    <name evidence="2" type="ORF">LACBIDRAFT_331217</name>
</gene>
<dbReference type="HOGENOM" id="CLU_990683_0_0_1"/>
<keyword evidence="3" id="KW-1185">Reference proteome</keyword>
<feature type="compositionally biased region" description="Basic and acidic residues" evidence="1">
    <location>
        <begin position="120"/>
        <end position="133"/>
    </location>
</feature>
<evidence type="ECO:0000313" key="2">
    <source>
        <dbReference type="EMBL" id="EDR03712.1"/>
    </source>
</evidence>
<dbReference type="AlphaFoldDB" id="B0DNU2"/>
<name>B0DNU2_LACBS</name>
<feature type="region of interest" description="Disordered" evidence="1">
    <location>
        <begin position="120"/>
        <end position="188"/>
    </location>
</feature>
<dbReference type="RefSeq" id="XP_001885565.1">
    <property type="nucleotide sequence ID" value="XM_001885530.1"/>
</dbReference>
<protein>
    <submittedName>
        <fullName evidence="2">Predicted protein</fullName>
    </submittedName>
</protein>
<reference evidence="2 3" key="1">
    <citation type="journal article" date="2008" name="Nature">
        <title>The genome of Laccaria bicolor provides insights into mycorrhizal symbiosis.</title>
        <authorList>
            <person name="Martin F."/>
            <person name="Aerts A."/>
            <person name="Ahren D."/>
            <person name="Brun A."/>
            <person name="Danchin E.G.J."/>
            <person name="Duchaussoy F."/>
            <person name="Gibon J."/>
            <person name="Kohler A."/>
            <person name="Lindquist E."/>
            <person name="Pereda V."/>
            <person name="Salamov A."/>
            <person name="Shapiro H.J."/>
            <person name="Wuyts J."/>
            <person name="Blaudez D."/>
            <person name="Buee M."/>
            <person name="Brokstein P."/>
            <person name="Canbaeck B."/>
            <person name="Cohen D."/>
            <person name="Courty P.E."/>
            <person name="Coutinho P.M."/>
            <person name="Delaruelle C."/>
            <person name="Detter J.C."/>
            <person name="Deveau A."/>
            <person name="DiFazio S."/>
            <person name="Duplessis S."/>
            <person name="Fraissinet-Tachet L."/>
            <person name="Lucic E."/>
            <person name="Frey-Klett P."/>
            <person name="Fourrey C."/>
            <person name="Feussner I."/>
            <person name="Gay G."/>
            <person name="Grimwood J."/>
            <person name="Hoegger P.J."/>
            <person name="Jain P."/>
            <person name="Kilaru S."/>
            <person name="Labbe J."/>
            <person name="Lin Y.C."/>
            <person name="Legue V."/>
            <person name="Le Tacon F."/>
            <person name="Marmeisse R."/>
            <person name="Melayah D."/>
            <person name="Montanini B."/>
            <person name="Muratet M."/>
            <person name="Nehls U."/>
            <person name="Niculita-Hirzel H."/>
            <person name="Oudot-Le Secq M.P."/>
            <person name="Peter M."/>
            <person name="Quesneville H."/>
            <person name="Rajashekar B."/>
            <person name="Reich M."/>
            <person name="Rouhier N."/>
            <person name="Schmutz J."/>
            <person name="Yin T."/>
            <person name="Chalot M."/>
            <person name="Henrissat B."/>
            <person name="Kuees U."/>
            <person name="Lucas S."/>
            <person name="Van de Peer Y."/>
            <person name="Podila G.K."/>
            <person name="Polle A."/>
            <person name="Pukkila P.J."/>
            <person name="Richardson P.M."/>
            <person name="Rouze P."/>
            <person name="Sanders I.R."/>
            <person name="Stajich J.E."/>
            <person name="Tunlid A."/>
            <person name="Tuskan G."/>
            <person name="Grigoriev I.V."/>
        </authorList>
    </citation>
    <scope>NUCLEOTIDE SEQUENCE [LARGE SCALE GENOMIC DNA]</scope>
    <source>
        <strain evidence="3">S238N-H82 / ATCC MYA-4686</strain>
    </source>
</reference>
<sequence>MTTWVVEALRDWYHTKYPNAEEDERTSQEASLRKIIVTYLQAIYVLRCLEDIDMPAIMECVCMEIVDTNVGQFAWEVLDEPEPEQEDEIDEIDALLMSWEPPQPSKDKGKAKATVDIVKVERNSESGKMKGEGSSESGKMKGQSRRQKRKAEVAAEEEVTVNTNMQGKKARMQSGGSGGSTTGHAPIQDNKDEEYDFEAMGAKVTPVVPRRNIPCDQCVKQGEPCTAETGIQGQACDACHAKKSGCSNVNTGRFKVNTLTSDPPPMEAAAPSNTSPYHFLS</sequence>